<feature type="transmembrane region" description="Helical" evidence="1">
    <location>
        <begin position="199"/>
        <end position="216"/>
    </location>
</feature>
<sequence length="225" mass="23760">MGTLAMALCRALPQGPAGLRPSQAGGDALALALHCLMVRDGYTALDRNGRRLRGYALPSDWDAVDFLWAWEYTRPGAARHFRLQCGLQPATRRMFIHASEVAPGGDPVQDNIQVMGVQLDNYVKLPRGDGAAAQPPSSWEGVLVGEQALRDMWAEFVSAPLWRLAGKAPAHGGAVGGWAAAAQQRCGALGEALGERRRALLLAAGVVVVAAGVLAYRRASASSAP</sequence>
<proteinExistence type="predicted"/>
<evidence type="ECO:0000313" key="2">
    <source>
        <dbReference type="EMBL" id="PSC76440.1"/>
    </source>
</evidence>
<reference evidence="2 3" key="1">
    <citation type="journal article" date="2018" name="Plant J.">
        <title>Genome sequences of Chlorella sorokiniana UTEX 1602 and Micractinium conductrix SAG 241.80: implications to maltose excretion by a green alga.</title>
        <authorList>
            <person name="Arriola M.B."/>
            <person name="Velmurugan N."/>
            <person name="Zhang Y."/>
            <person name="Plunkett M.H."/>
            <person name="Hondzo H."/>
            <person name="Barney B.M."/>
        </authorList>
    </citation>
    <scope>NUCLEOTIDE SEQUENCE [LARGE SCALE GENOMIC DNA]</scope>
    <source>
        <strain evidence="2 3">SAG 241.80</strain>
    </source>
</reference>
<dbReference type="OrthoDB" id="513760at2759"/>
<name>A0A2P6VQU3_9CHLO</name>
<keyword evidence="1" id="KW-1133">Transmembrane helix</keyword>
<organism evidence="2 3">
    <name type="scientific">Micractinium conductrix</name>
    <dbReference type="NCBI Taxonomy" id="554055"/>
    <lineage>
        <taxon>Eukaryota</taxon>
        <taxon>Viridiplantae</taxon>
        <taxon>Chlorophyta</taxon>
        <taxon>core chlorophytes</taxon>
        <taxon>Trebouxiophyceae</taxon>
        <taxon>Chlorellales</taxon>
        <taxon>Chlorellaceae</taxon>
        <taxon>Chlorella clade</taxon>
        <taxon>Micractinium</taxon>
    </lineage>
</organism>
<keyword evidence="1" id="KW-0472">Membrane</keyword>
<evidence type="ECO:0000256" key="1">
    <source>
        <dbReference type="SAM" id="Phobius"/>
    </source>
</evidence>
<accession>A0A2P6VQU3</accession>
<keyword evidence="1" id="KW-0812">Transmembrane</keyword>
<dbReference type="AlphaFoldDB" id="A0A2P6VQU3"/>
<comment type="caution">
    <text evidence="2">The sequence shown here is derived from an EMBL/GenBank/DDBJ whole genome shotgun (WGS) entry which is preliminary data.</text>
</comment>
<evidence type="ECO:0000313" key="3">
    <source>
        <dbReference type="Proteomes" id="UP000239649"/>
    </source>
</evidence>
<gene>
    <name evidence="2" type="primary">g366</name>
    <name evidence="2" type="ORF">C2E20_0366</name>
</gene>
<dbReference type="Proteomes" id="UP000239649">
    <property type="component" value="Unassembled WGS sequence"/>
</dbReference>
<protein>
    <submittedName>
        <fullName evidence="2">Thrombospondin type-1 domain-containing 4-like</fullName>
    </submittedName>
</protein>
<keyword evidence="3" id="KW-1185">Reference proteome</keyword>
<dbReference type="EMBL" id="LHPF02000001">
    <property type="protein sequence ID" value="PSC76440.1"/>
    <property type="molecule type" value="Genomic_DNA"/>
</dbReference>